<protein>
    <submittedName>
        <fullName evidence="1">Uncharacterized protein</fullName>
    </submittedName>
</protein>
<dbReference type="AlphaFoldDB" id="A0A9P6EIA4"/>
<dbReference type="Proteomes" id="UP000807306">
    <property type="component" value="Unassembled WGS sequence"/>
</dbReference>
<name>A0A9P6EIA4_9AGAR</name>
<evidence type="ECO:0000313" key="2">
    <source>
        <dbReference type="Proteomes" id="UP000807306"/>
    </source>
</evidence>
<proteinExistence type="predicted"/>
<accession>A0A9P6EIA4</accession>
<dbReference type="EMBL" id="MU157846">
    <property type="protein sequence ID" value="KAF9529362.1"/>
    <property type="molecule type" value="Genomic_DNA"/>
</dbReference>
<reference evidence="1" key="1">
    <citation type="submission" date="2020-11" db="EMBL/GenBank/DDBJ databases">
        <authorList>
            <consortium name="DOE Joint Genome Institute"/>
            <person name="Ahrendt S."/>
            <person name="Riley R."/>
            <person name="Andreopoulos W."/>
            <person name="Labutti K."/>
            <person name="Pangilinan J."/>
            <person name="Ruiz-Duenas F.J."/>
            <person name="Barrasa J.M."/>
            <person name="Sanchez-Garcia M."/>
            <person name="Camarero S."/>
            <person name="Miyauchi S."/>
            <person name="Serrano A."/>
            <person name="Linde D."/>
            <person name="Babiker R."/>
            <person name="Drula E."/>
            <person name="Ayuso-Fernandez I."/>
            <person name="Pacheco R."/>
            <person name="Padilla G."/>
            <person name="Ferreira P."/>
            <person name="Barriuso J."/>
            <person name="Kellner H."/>
            <person name="Castanera R."/>
            <person name="Alfaro M."/>
            <person name="Ramirez L."/>
            <person name="Pisabarro A.G."/>
            <person name="Kuo A."/>
            <person name="Tritt A."/>
            <person name="Lipzen A."/>
            <person name="He G."/>
            <person name="Yan M."/>
            <person name="Ng V."/>
            <person name="Cullen D."/>
            <person name="Martin F."/>
            <person name="Rosso M.-N."/>
            <person name="Henrissat B."/>
            <person name="Hibbett D."/>
            <person name="Martinez A.T."/>
            <person name="Grigoriev I.V."/>
        </authorList>
    </citation>
    <scope>NUCLEOTIDE SEQUENCE</scope>
    <source>
        <strain evidence="1">CBS 506.95</strain>
    </source>
</reference>
<gene>
    <name evidence="1" type="ORF">CPB83DRAFT_262530</name>
</gene>
<evidence type="ECO:0000313" key="1">
    <source>
        <dbReference type="EMBL" id="KAF9529362.1"/>
    </source>
</evidence>
<comment type="caution">
    <text evidence="1">The sequence shown here is derived from an EMBL/GenBank/DDBJ whole genome shotgun (WGS) entry which is preliminary data.</text>
</comment>
<sequence length="149" mass="17011">MFASKDRYSWCREKVSVKHQIASEEKGSSQTGMTLAESTCLRLAVSLYFTQRTNYSSWEIHVLFAYHRPRNLGTVPTLTKSKKKQRYWSETLRPLLTHLDIAQVPGRISGTPESDKQVIWTLHVAQAKERSCLNLQKNGASARATMTPR</sequence>
<keyword evidence="2" id="KW-1185">Reference proteome</keyword>
<organism evidence="1 2">
    <name type="scientific">Crepidotus variabilis</name>
    <dbReference type="NCBI Taxonomy" id="179855"/>
    <lineage>
        <taxon>Eukaryota</taxon>
        <taxon>Fungi</taxon>
        <taxon>Dikarya</taxon>
        <taxon>Basidiomycota</taxon>
        <taxon>Agaricomycotina</taxon>
        <taxon>Agaricomycetes</taxon>
        <taxon>Agaricomycetidae</taxon>
        <taxon>Agaricales</taxon>
        <taxon>Agaricineae</taxon>
        <taxon>Crepidotaceae</taxon>
        <taxon>Crepidotus</taxon>
    </lineage>
</organism>